<proteinExistence type="predicted"/>
<sequence>MSTSTPSRTQTRFGTVTRVSPGGAARPSKQQQQQRRVSGANAGTAAKVKSYAELKRAEQAVVEENQQLKALVRKLTDDIEALRGDDRVQELEREKQRLAEWGQQCQTRCSEIEFSAEERHIHDREAFEKQLQEMRDRVEQSDTALDACRDALERHGINAISLEGMSAPIEGDDGDDDATVISDGILDDLAASETMAERILAELTLMSRADAPPSRSRTPSPSSSIGAADVFFSPLRSVS</sequence>
<evidence type="ECO:0000313" key="4">
    <source>
        <dbReference type="EMBL" id="SPQ95948.1"/>
    </source>
</evidence>
<dbReference type="Proteomes" id="UP000039324">
    <property type="component" value="Unassembled WGS sequence"/>
</dbReference>
<feature type="region of interest" description="Disordered" evidence="2">
    <location>
        <begin position="205"/>
        <end position="227"/>
    </location>
</feature>
<reference evidence="4 6" key="2">
    <citation type="submission" date="2018-03" db="EMBL/GenBank/DDBJ databases">
        <authorList>
            <person name="Fogelqvist J."/>
        </authorList>
    </citation>
    <scope>NUCLEOTIDE SEQUENCE [LARGE SCALE GENOMIC DNA]</scope>
</reference>
<feature type="region of interest" description="Disordered" evidence="2">
    <location>
        <begin position="1"/>
        <end position="46"/>
    </location>
</feature>
<evidence type="ECO:0000256" key="1">
    <source>
        <dbReference type="SAM" id="Coils"/>
    </source>
</evidence>
<dbReference type="Proteomes" id="UP000290189">
    <property type="component" value="Unassembled WGS sequence"/>
</dbReference>
<evidence type="ECO:0000313" key="6">
    <source>
        <dbReference type="Proteomes" id="UP000290189"/>
    </source>
</evidence>
<keyword evidence="4" id="KW-0496">Mitochondrion</keyword>
<evidence type="ECO:0000313" key="5">
    <source>
        <dbReference type="Proteomes" id="UP000039324"/>
    </source>
</evidence>
<evidence type="ECO:0000313" key="3">
    <source>
        <dbReference type="EMBL" id="CEO99555.1"/>
    </source>
</evidence>
<gene>
    <name evidence="3" type="ORF">PBRA_007288</name>
    <name evidence="4" type="ORF">PLBR_LOCUS3163</name>
</gene>
<keyword evidence="1" id="KW-0175">Coiled coil</keyword>
<dbReference type="AlphaFoldDB" id="A0A0G4IW76"/>
<feature type="coiled-coil region" evidence="1">
    <location>
        <begin position="117"/>
        <end position="144"/>
    </location>
</feature>
<evidence type="ECO:0000256" key="2">
    <source>
        <dbReference type="SAM" id="MobiDB-lite"/>
    </source>
</evidence>
<reference evidence="3 5" key="1">
    <citation type="submission" date="2015-02" db="EMBL/GenBank/DDBJ databases">
        <authorList>
            <person name="Chooi Y.-H."/>
        </authorList>
    </citation>
    <scope>NUCLEOTIDE SEQUENCE [LARGE SCALE GENOMIC DNA]</scope>
    <source>
        <strain evidence="3">E3</strain>
    </source>
</reference>
<protein>
    <submittedName>
        <fullName evidence="3">Uncharacterized protein</fullName>
    </submittedName>
</protein>
<feature type="compositionally biased region" description="Polar residues" evidence="2">
    <location>
        <begin position="1"/>
        <end position="18"/>
    </location>
</feature>
<dbReference type="EMBL" id="OVEO01000005">
    <property type="protein sequence ID" value="SPQ95948.1"/>
    <property type="molecule type" value="Genomic_DNA"/>
</dbReference>
<feature type="compositionally biased region" description="Low complexity" evidence="2">
    <location>
        <begin position="207"/>
        <end position="224"/>
    </location>
</feature>
<geneLocation type="mitochondrion" evidence="4"/>
<keyword evidence="5" id="KW-1185">Reference proteome</keyword>
<dbReference type="EMBL" id="CDSF01000091">
    <property type="protein sequence ID" value="CEO99555.1"/>
    <property type="molecule type" value="Genomic_DNA"/>
</dbReference>
<accession>A0A0G4IW76</accession>
<name>A0A0G4IW76_PLABS</name>
<organism evidence="3 5">
    <name type="scientific">Plasmodiophora brassicae</name>
    <name type="common">Clubroot disease agent</name>
    <dbReference type="NCBI Taxonomy" id="37360"/>
    <lineage>
        <taxon>Eukaryota</taxon>
        <taxon>Sar</taxon>
        <taxon>Rhizaria</taxon>
        <taxon>Endomyxa</taxon>
        <taxon>Phytomyxea</taxon>
        <taxon>Plasmodiophorida</taxon>
        <taxon>Plasmodiophoridae</taxon>
        <taxon>Plasmodiophora</taxon>
    </lineage>
</organism>
<feature type="coiled-coil region" evidence="1">
    <location>
        <begin position="51"/>
        <end position="85"/>
    </location>
</feature>